<dbReference type="AlphaFoldDB" id="A0A8H3HW64"/>
<proteinExistence type="predicted"/>
<name>A0A8H3HW64_9LECA</name>
<evidence type="ECO:0000313" key="3">
    <source>
        <dbReference type="Proteomes" id="UP000664521"/>
    </source>
</evidence>
<evidence type="ECO:0000256" key="1">
    <source>
        <dbReference type="SAM" id="MobiDB-lite"/>
    </source>
</evidence>
<protein>
    <submittedName>
        <fullName evidence="2">Uncharacterized protein</fullName>
    </submittedName>
</protein>
<feature type="compositionally biased region" description="Basic and acidic residues" evidence="1">
    <location>
        <begin position="77"/>
        <end position="91"/>
    </location>
</feature>
<feature type="region of interest" description="Disordered" evidence="1">
    <location>
        <begin position="1"/>
        <end position="130"/>
    </location>
</feature>
<dbReference type="EMBL" id="CAJPDS010000003">
    <property type="protein sequence ID" value="CAF9904927.1"/>
    <property type="molecule type" value="Genomic_DNA"/>
</dbReference>
<reference evidence="2" key="1">
    <citation type="submission" date="2021-03" db="EMBL/GenBank/DDBJ databases">
        <authorList>
            <person name="Tagirdzhanova G."/>
        </authorList>
    </citation>
    <scope>NUCLEOTIDE SEQUENCE</scope>
</reference>
<feature type="compositionally biased region" description="Polar residues" evidence="1">
    <location>
        <begin position="192"/>
        <end position="204"/>
    </location>
</feature>
<feature type="compositionally biased region" description="Basic and acidic residues" evidence="1">
    <location>
        <begin position="153"/>
        <end position="173"/>
    </location>
</feature>
<keyword evidence="3" id="KW-1185">Reference proteome</keyword>
<comment type="caution">
    <text evidence="2">The sequence shown here is derived from an EMBL/GenBank/DDBJ whole genome shotgun (WGS) entry which is preliminary data.</text>
</comment>
<feature type="region of interest" description="Disordered" evidence="1">
    <location>
        <begin position="153"/>
        <end position="205"/>
    </location>
</feature>
<dbReference type="Proteomes" id="UP000664521">
    <property type="component" value="Unassembled WGS sequence"/>
</dbReference>
<feature type="compositionally biased region" description="Basic and acidic residues" evidence="1">
    <location>
        <begin position="100"/>
        <end position="109"/>
    </location>
</feature>
<accession>A0A8H3HW64</accession>
<evidence type="ECO:0000313" key="2">
    <source>
        <dbReference type="EMBL" id="CAF9904927.1"/>
    </source>
</evidence>
<feature type="compositionally biased region" description="Low complexity" evidence="1">
    <location>
        <begin position="110"/>
        <end position="123"/>
    </location>
</feature>
<organism evidence="2 3">
    <name type="scientific">Heterodermia speciosa</name>
    <dbReference type="NCBI Taxonomy" id="116794"/>
    <lineage>
        <taxon>Eukaryota</taxon>
        <taxon>Fungi</taxon>
        <taxon>Dikarya</taxon>
        <taxon>Ascomycota</taxon>
        <taxon>Pezizomycotina</taxon>
        <taxon>Lecanoromycetes</taxon>
        <taxon>OSLEUM clade</taxon>
        <taxon>Lecanoromycetidae</taxon>
        <taxon>Caliciales</taxon>
        <taxon>Physciaceae</taxon>
        <taxon>Heterodermia</taxon>
    </lineage>
</organism>
<gene>
    <name evidence="2" type="ORF">HETSPECPRED_004826</name>
</gene>
<sequence length="217" mass="23690">MKGAERSTRPSHKSLASSSKLPTSPRFASNLALVPENYDFDDDKGPVDSLGLNRQKLGHLKSSRAGSSSSRPGLETRVARLEGKSSSHNDTGRAPGLETRIGRLKDKSSSSRGRSSYGASSSGLVPGNATLVRKMEKMQNEMDGMKLDAHMREVEAKNREIRSTEKKLERAEDPLASSGSLVATCNIKEHSSPLSKNQESSMYRNSDEVELVCWIIQ</sequence>